<organism evidence="1 2">
    <name type="scientific">Bhargavaea beijingensis</name>
    <dbReference type="NCBI Taxonomy" id="426756"/>
    <lineage>
        <taxon>Bacteria</taxon>
        <taxon>Bacillati</taxon>
        <taxon>Bacillota</taxon>
        <taxon>Bacilli</taxon>
        <taxon>Bacillales</taxon>
        <taxon>Caryophanaceae</taxon>
        <taxon>Bhargavaea</taxon>
    </lineage>
</organism>
<dbReference type="InterPro" id="IPR034660">
    <property type="entry name" value="DinB/YfiT-like"/>
</dbReference>
<protein>
    <recommendedName>
        <fullName evidence="3">DUF1572 domain-containing protein</fullName>
    </recommendedName>
</protein>
<gene>
    <name evidence="1" type="ORF">SAMN04488126_12527</name>
</gene>
<sequence length="175" mass="19979">MSMGQEYLKAVRGRFNQLKDLGDRAVAQLNEQELHHVPAPESNSVAVIVRHLSGNMISRWTDFFTTDGEKPDRNRDGEFETVPVTKDELKELSEIGWNTLFRALESLDEDDLLVELYIRGERHTVIEAMERHLSHVASHIGQIVYIAKMLRGESWVTLSIPKGQSEAYRAKTFGQ</sequence>
<dbReference type="Gene3D" id="1.20.120.450">
    <property type="entry name" value="dinb family like domain"/>
    <property type="match status" value="1"/>
</dbReference>
<dbReference type="EMBL" id="FNAR01000025">
    <property type="protein sequence ID" value="SDE85780.1"/>
    <property type="molecule type" value="Genomic_DNA"/>
</dbReference>
<dbReference type="AlphaFoldDB" id="A0A1G7GCC7"/>
<dbReference type="Proteomes" id="UP000198823">
    <property type="component" value="Unassembled WGS sequence"/>
</dbReference>
<name>A0A1G7GCC7_9BACL</name>
<dbReference type="InterPro" id="IPR011466">
    <property type="entry name" value="DUF1572"/>
</dbReference>
<accession>A0A1G7GCC7</accession>
<proteinExistence type="predicted"/>
<dbReference type="SUPFAM" id="SSF109854">
    <property type="entry name" value="DinB/YfiT-like putative metalloenzymes"/>
    <property type="match status" value="1"/>
</dbReference>
<reference evidence="1 2" key="1">
    <citation type="submission" date="2016-10" db="EMBL/GenBank/DDBJ databases">
        <authorList>
            <person name="de Groot N.N."/>
        </authorList>
    </citation>
    <scope>NUCLEOTIDE SEQUENCE [LARGE SCALE GENOMIC DNA]</scope>
    <source>
        <strain evidence="1 2">CGMCC 1.6762</strain>
    </source>
</reference>
<dbReference type="OrthoDB" id="68731at2"/>
<dbReference type="STRING" id="426756.SAMN04488126_12527"/>
<evidence type="ECO:0000313" key="2">
    <source>
        <dbReference type="Proteomes" id="UP000198823"/>
    </source>
</evidence>
<dbReference type="RefSeq" id="WP_092098606.1">
    <property type="nucleotide sequence ID" value="NZ_FNAR01000025.1"/>
</dbReference>
<dbReference type="Pfam" id="PF07609">
    <property type="entry name" value="DUF1572"/>
    <property type="match status" value="1"/>
</dbReference>
<evidence type="ECO:0000313" key="1">
    <source>
        <dbReference type="EMBL" id="SDE85780.1"/>
    </source>
</evidence>
<evidence type="ECO:0008006" key="3">
    <source>
        <dbReference type="Google" id="ProtNLM"/>
    </source>
</evidence>